<dbReference type="HOGENOM" id="CLU_753934_0_0_10"/>
<sequence length="367" mass="41483">MKKSYFVLWIILLISGIESIAALPRFAVKLKDRCIDCHYNPSGGIIRNEDGWHWGKNTLSMISIPDKDFIMSPRISDNIHIGLDFRSQYLYSQEKKRTDFQNMSGSIYTNFGLSKEINVIAKYDFVNRIWEGYGVAHILPNKSYIKAGAFFPNFGIRLDDHTAYTRGGDFGLLFSQGANRGLIYNPFYNEAGVELGIFAGKFLYASASVGTNNISPSRPLSKDPTFTSRLEFTPNLGSFGLLFGGSFAAAKVPDKVNLYGGFTGFGYDEFSLLAEYDIAENLIGTDTKTSVMMIEAAYGILTGLDAIVRYDRINLNIDLNKDEVSRVVFGFEFQPYSFIEIRPQYRLQIENPSVDNDSFVLQFHFWY</sequence>
<name>I0ANZ0_IGNAJ</name>
<dbReference type="AlphaFoldDB" id="I0ANZ0"/>
<protein>
    <submittedName>
        <fullName evidence="1">Uncharacterized protein</fullName>
    </submittedName>
</protein>
<dbReference type="eggNOG" id="ENOG502ZBZV">
    <property type="taxonomic scope" value="Bacteria"/>
</dbReference>
<dbReference type="RefSeq" id="WP_014561835.1">
    <property type="nucleotide sequence ID" value="NC_017464.1"/>
</dbReference>
<reference evidence="1 2" key="1">
    <citation type="journal article" date="2012" name="Front. Microbiol.">
        <title>Complete genome of Ignavibacterium album, a metabolically versatile, flagellated, facultative anaerobe from the phylum Chlorobi.</title>
        <authorList>
            <person name="Liu Z."/>
            <person name="Frigaard N.-U."/>
            <person name="Vogl K."/>
            <person name="Iino T."/>
            <person name="Ohkuma M."/>
            <person name="Overmann J."/>
            <person name="Bryant D.A."/>
        </authorList>
    </citation>
    <scope>NUCLEOTIDE SEQUENCE [LARGE SCALE GENOMIC DNA]</scope>
    <source>
        <strain evidence="2">DSM 19864 / JCM 16511 / NBRC 101810 / Mat9-16</strain>
    </source>
</reference>
<organism evidence="1 2">
    <name type="scientific">Ignavibacterium album (strain DSM 19864 / JCM 16511 / NBRC 101810 / Mat9-16)</name>
    <dbReference type="NCBI Taxonomy" id="945713"/>
    <lineage>
        <taxon>Bacteria</taxon>
        <taxon>Pseudomonadati</taxon>
        <taxon>Ignavibacteriota</taxon>
        <taxon>Ignavibacteria</taxon>
        <taxon>Ignavibacteriales</taxon>
        <taxon>Ignavibacteriaceae</taxon>
        <taxon>Ignavibacterium</taxon>
    </lineage>
</organism>
<dbReference type="Proteomes" id="UP000007394">
    <property type="component" value="Chromosome"/>
</dbReference>
<dbReference type="KEGG" id="ial:IALB_2994"/>
<keyword evidence="2" id="KW-1185">Reference proteome</keyword>
<dbReference type="STRING" id="945713.IALB_2994"/>
<proteinExistence type="predicted"/>
<dbReference type="EMBL" id="CP003418">
    <property type="protein sequence ID" value="AFH50697.1"/>
    <property type="molecule type" value="Genomic_DNA"/>
</dbReference>
<gene>
    <name evidence="1" type="ordered locus">IALB_2994</name>
</gene>
<accession>I0ANZ0</accession>
<dbReference type="OrthoDB" id="5696825at2"/>
<evidence type="ECO:0000313" key="1">
    <source>
        <dbReference type="EMBL" id="AFH50697.1"/>
    </source>
</evidence>
<evidence type="ECO:0000313" key="2">
    <source>
        <dbReference type="Proteomes" id="UP000007394"/>
    </source>
</evidence>